<dbReference type="SUPFAM" id="SSF49562">
    <property type="entry name" value="C2 domain (Calcium/lipid-binding domain, CaLB)"/>
    <property type="match status" value="1"/>
</dbReference>
<evidence type="ECO:0000259" key="3">
    <source>
        <dbReference type="PROSITE" id="PS50004"/>
    </source>
</evidence>
<dbReference type="Pfam" id="PF00168">
    <property type="entry name" value="C2"/>
    <property type="match status" value="1"/>
</dbReference>
<feature type="region of interest" description="Disordered" evidence="1">
    <location>
        <begin position="548"/>
        <end position="635"/>
    </location>
</feature>
<feature type="region of interest" description="Disordered" evidence="1">
    <location>
        <begin position="695"/>
        <end position="770"/>
    </location>
</feature>
<protein>
    <recommendedName>
        <fullName evidence="3">C2 domain-containing protein</fullName>
    </recommendedName>
</protein>
<evidence type="ECO:0000313" key="4">
    <source>
        <dbReference type="EMBL" id="CAF1089704.1"/>
    </source>
</evidence>
<feature type="compositionally biased region" description="Polar residues" evidence="1">
    <location>
        <begin position="606"/>
        <end position="635"/>
    </location>
</feature>
<dbReference type="EMBL" id="CAJNOJ010000093">
    <property type="protein sequence ID" value="CAF1089704.1"/>
    <property type="molecule type" value="Genomic_DNA"/>
</dbReference>
<dbReference type="InterPro" id="IPR039934">
    <property type="entry name" value="C2CD2/C2CD2L"/>
</dbReference>
<evidence type="ECO:0000256" key="1">
    <source>
        <dbReference type="SAM" id="MobiDB-lite"/>
    </source>
</evidence>
<dbReference type="OrthoDB" id="9976063at2759"/>
<keyword evidence="2" id="KW-0812">Transmembrane</keyword>
<feature type="region of interest" description="Disordered" evidence="1">
    <location>
        <begin position="282"/>
        <end position="324"/>
    </location>
</feature>
<dbReference type="AlphaFoldDB" id="A0A814NCQ6"/>
<feature type="transmembrane region" description="Helical" evidence="2">
    <location>
        <begin position="50"/>
        <end position="69"/>
    </location>
</feature>
<evidence type="ECO:0000313" key="5">
    <source>
        <dbReference type="Proteomes" id="UP000663852"/>
    </source>
</evidence>
<keyword evidence="2" id="KW-0472">Membrane</keyword>
<dbReference type="InterPro" id="IPR035892">
    <property type="entry name" value="C2_domain_sf"/>
</dbReference>
<dbReference type="Gene3D" id="2.60.40.150">
    <property type="entry name" value="C2 domain"/>
    <property type="match status" value="1"/>
</dbReference>
<dbReference type="Proteomes" id="UP000663852">
    <property type="component" value="Unassembled WGS sequence"/>
</dbReference>
<dbReference type="PANTHER" id="PTHR21119">
    <property type="entry name" value="C2 DOMAIN-CONTAINING PROTEIN"/>
    <property type="match status" value="1"/>
</dbReference>
<dbReference type="PANTHER" id="PTHR21119:SF5">
    <property type="entry name" value="C2 DOMAIN-CONTAINING PROTEIN"/>
    <property type="match status" value="1"/>
</dbReference>
<keyword evidence="2" id="KW-1133">Transmembrane helix</keyword>
<gene>
    <name evidence="4" type="ORF">EDS130_LOCUS19411</name>
</gene>
<evidence type="ECO:0000256" key="2">
    <source>
        <dbReference type="SAM" id="Phobius"/>
    </source>
</evidence>
<organism evidence="4 5">
    <name type="scientific">Adineta ricciae</name>
    <name type="common">Rotifer</name>
    <dbReference type="NCBI Taxonomy" id="249248"/>
    <lineage>
        <taxon>Eukaryota</taxon>
        <taxon>Metazoa</taxon>
        <taxon>Spiralia</taxon>
        <taxon>Gnathifera</taxon>
        <taxon>Rotifera</taxon>
        <taxon>Eurotatoria</taxon>
        <taxon>Bdelloidea</taxon>
        <taxon>Adinetida</taxon>
        <taxon>Adinetidae</taxon>
        <taxon>Adineta</taxon>
    </lineage>
</organism>
<name>A0A814NCQ6_ADIRI</name>
<feature type="domain" description="C2" evidence="3">
    <location>
        <begin position="336"/>
        <end position="456"/>
    </location>
</feature>
<feature type="compositionally biased region" description="Polar residues" evidence="1">
    <location>
        <begin position="549"/>
        <end position="567"/>
    </location>
</feature>
<accession>A0A814NCQ6</accession>
<proteinExistence type="predicted"/>
<sequence length="770" mass="87572">MSADDRQEVIDAFIERQRDNFHQLVQNLSIYYQNFRSQFAFPTDKSQQRYLYLTVLLSLILVTIIYLIVVDYQRLVKLVRTYFRFAYSYWQVLFTRIRNKFLQKTTPSLLNILLNRKSHIRDKFSQEFLRAINQELLNRKDRLSVETLQFANAKIHNVSQNNNNRSAETTAEKIIINAVLDIDHLTLNMVHTFKEQHFSVETQKLSGQIYILLVVNPNQYSIEANLQQLQLYPVNIIDSNHALSESDKQNLVKLLDETISRTVVRCSFRLSDTQEGPNATYLYNSSTTSSSGATKPSTSSAQLTTSSIQTTTSRSPQLNSAKYQPTDSIPTVLINNTHQPSYTSDSLINTESKRLLVRIVKAVKLHDVGQPYCILELNHPHQVQKTSIANNGLNPFWDERFLFECDDKSNQIHLQIIDRKQAIKRTGNNYVDTVHADVLIPFSYVQNTTYKQDVQFSPQHPESIIRLEFSTLSEEDALAASNGYDVESLTDSQTWTFNDREGNRIDQEYPHQFQQSTSNDFLTSAYDVGSLPKHYGLSSTIYDDERDYSSTIPRTTGASSYSPSTPLTPRDGAGLTGDKPQKSKSFMSSLKHLTLPRRKHNKNKYDTSMGSQTSSITQLNTSLQSPPTNLTSHSLSSALPGPYPEYFLSNTMESTPIRRSRSISQSFRNLFRSNSKKKAMAARADAMGEFENGTHNYVSDNRSHLSTSVPTSKKLSFLQRRKSKQKAKNQSTNSLSSYDCSSASSMESVRDTPIRANVGHPVTMTKSLVR</sequence>
<dbReference type="SMART" id="SM00239">
    <property type="entry name" value="C2"/>
    <property type="match status" value="1"/>
</dbReference>
<feature type="compositionally biased region" description="Polar residues" evidence="1">
    <location>
        <begin position="695"/>
        <end position="714"/>
    </location>
</feature>
<reference evidence="4" key="1">
    <citation type="submission" date="2021-02" db="EMBL/GenBank/DDBJ databases">
        <authorList>
            <person name="Nowell W R."/>
        </authorList>
    </citation>
    <scope>NUCLEOTIDE SEQUENCE</scope>
</reference>
<comment type="caution">
    <text evidence="4">The sequence shown here is derived from an EMBL/GenBank/DDBJ whole genome shotgun (WGS) entry which is preliminary data.</text>
</comment>
<dbReference type="PROSITE" id="PS50004">
    <property type="entry name" value="C2"/>
    <property type="match status" value="1"/>
</dbReference>
<dbReference type="InterPro" id="IPR000008">
    <property type="entry name" value="C2_dom"/>
</dbReference>
<feature type="compositionally biased region" description="Low complexity" evidence="1">
    <location>
        <begin position="734"/>
        <end position="747"/>
    </location>
</feature>
<feature type="compositionally biased region" description="Low complexity" evidence="1">
    <location>
        <begin position="285"/>
        <end position="317"/>
    </location>
</feature>